<gene>
    <name evidence="6" type="ORF">GOMPHAMPRED_002102</name>
</gene>
<dbReference type="InterPro" id="IPR029063">
    <property type="entry name" value="SAM-dependent_MTases_sf"/>
</dbReference>
<dbReference type="PANTHER" id="PTHR35897:SF1">
    <property type="entry name" value="METHYLTRANSFERASE AUSD"/>
    <property type="match status" value="1"/>
</dbReference>
<evidence type="ECO:0000313" key="6">
    <source>
        <dbReference type="EMBL" id="CAF9920657.1"/>
    </source>
</evidence>
<evidence type="ECO:0000256" key="4">
    <source>
        <dbReference type="ARBA" id="ARBA00038314"/>
    </source>
</evidence>
<comment type="caution">
    <text evidence="6">The sequence shown here is derived from an EMBL/GenBank/DDBJ whole genome shotgun (WGS) entry which is preliminary data.</text>
</comment>
<proteinExistence type="inferred from homology"/>
<reference evidence="6" key="1">
    <citation type="submission" date="2021-03" db="EMBL/GenBank/DDBJ databases">
        <authorList>
            <person name="Tagirdzhanova G."/>
        </authorList>
    </citation>
    <scope>NUCLEOTIDE SEQUENCE</scope>
</reference>
<dbReference type="SUPFAM" id="SSF53335">
    <property type="entry name" value="S-adenosyl-L-methionine-dependent methyltransferases"/>
    <property type="match status" value="1"/>
</dbReference>
<dbReference type="PANTHER" id="PTHR35897">
    <property type="entry name" value="METHYLTRANSFERASE AUSD"/>
    <property type="match status" value="1"/>
</dbReference>
<organism evidence="6 7">
    <name type="scientific">Gomphillus americanus</name>
    <dbReference type="NCBI Taxonomy" id="1940652"/>
    <lineage>
        <taxon>Eukaryota</taxon>
        <taxon>Fungi</taxon>
        <taxon>Dikarya</taxon>
        <taxon>Ascomycota</taxon>
        <taxon>Pezizomycotina</taxon>
        <taxon>Lecanoromycetes</taxon>
        <taxon>OSLEUM clade</taxon>
        <taxon>Ostropomycetidae</taxon>
        <taxon>Ostropales</taxon>
        <taxon>Graphidaceae</taxon>
        <taxon>Gomphilloideae</taxon>
        <taxon>Gomphillus</taxon>
    </lineage>
</organism>
<evidence type="ECO:0000313" key="7">
    <source>
        <dbReference type="Proteomes" id="UP000664169"/>
    </source>
</evidence>
<feature type="compositionally biased region" description="Low complexity" evidence="5">
    <location>
        <begin position="1"/>
        <end position="19"/>
    </location>
</feature>
<sequence>MSSTTTSAAPAASNNASSSEIIPGSSKDVPWYNATAPNISAPMRELLLNYSHIPVDSQVEHAVAIREKAYAIHPYPCLGLWAFLRLHLQASPLFGSIVEELKTKPDALFVDIGTGLGQEIRSLIAAGVPVNRVRGVELEPQFNELGCELFRDGEVVGPCLLVGDILLDEGEQSLAHLRGKVSIFHAASFFHLWDWEGQINVACRMVDLMQPRVGVRMLGRQIGSIKAQAKVHETNKNGQTMWKHDPDSFAKMWVEVGAKTKTKWDVKAELGKPYVKLDERTGQWWHDPDTRTIIWSIVRVE</sequence>
<dbReference type="Proteomes" id="UP000664169">
    <property type="component" value="Unassembled WGS sequence"/>
</dbReference>
<dbReference type="InterPro" id="IPR051654">
    <property type="entry name" value="Meroterpenoid_MTases"/>
</dbReference>
<comment type="pathway">
    <text evidence="1">Secondary metabolite biosynthesis.</text>
</comment>
<comment type="similarity">
    <text evidence="4">Belongs to the class I-like SAM-binding methyltransferase superfamily.</text>
</comment>
<keyword evidence="2" id="KW-0808">Transferase</keyword>
<evidence type="ECO:0000256" key="5">
    <source>
        <dbReference type="SAM" id="MobiDB-lite"/>
    </source>
</evidence>
<evidence type="ECO:0000256" key="1">
    <source>
        <dbReference type="ARBA" id="ARBA00005179"/>
    </source>
</evidence>
<protein>
    <recommendedName>
        <fullName evidence="8">Methyltransferase domain-containing protein</fullName>
    </recommendedName>
</protein>
<dbReference type="GO" id="GO:0016740">
    <property type="term" value="F:transferase activity"/>
    <property type="evidence" value="ECO:0007669"/>
    <property type="project" value="UniProtKB-KW"/>
</dbReference>
<dbReference type="EMBL" id="CAJPDQ010000016">
    <property type="protein sequence ID" value="CAF9920657.1"/>
    <property type="molecule type" value="Genomic_DNA"/>
</dbReference>
<feature type="region of interest" description="Disordered" evidence="5">
    <location>
        <begin position="1"/>
        <end position="21"/>
    </location>
</feature>
<keyword evidence="7" id="KW-1185">Reference proteome</keyword>
<dbReference type="AlphaFoldDB" id="A0A8H3FDH0"/>
<evidence type="ECO:0008006" key="8">
    <source>
        <dbReference type="Google" id="ProtNLM"/>
    </source>
</evidence>
<accession>A0A8H3FDH0</accession>
<name>A0A8H3FDH0_9LECA</name>
<dbReference type="OrthoDB" id="2094832at2759"/>
<evidence type="ECO:0000256" key="3">
    <source>
        <dbReference type="ARBA" id="ARBA00022691"/>
    </source>
</evidence>
<keyword evidence="3" id="KW-0949">S-adenosyl-L-methionine</keyword>
<evidence type="ECO:0000256" key="2">
    <source>
        <dbReference type="ARBA" id="ARBA00022679"/>
    </source>
</evidence>